<protein>
    <submittedName>
        <fullName evidence="1">Uncharacterized protein</fullName>
    </submittedName>
</protein>
<sequence>MYLKSMARVVEKEAHGTPVERFDGKDLPGEQELSFCHWMESGIGGNEWEMIQIGLLHFEPSEGQAYHKKNRGLGVRLLE</sequence>
<dbReference type="EMBL" id="JH658814">
    <property type="protein sequence ID" value="EXL83757.1"/>
    <property type="molecule type" value="Genomic_DNA"/>
</dbReference>
<proteinExistence type="predicted"/>
<dbReference type="Proteomes" id="UP000030676">
    <property type="component" value="Unassembled WGS sequence"/>
</dbReference>
<reference evidence="1" key="1">
    <citation type="submission" date="2011-11" db="EMBL/GenBank/DDBJ databases">
        <title>The Genome Sequence of Fusarium oxysporum PHW808.</title>
        <authorList>
            <consortium name="The Broad Institute Genome Sequencing Platform"/>
            <person name="Ma L.-J."/>
            <person name="Gale L.R."/>
            <person name="Schwartz D.C."/>
            <person name="Zhou S."/>
            <person name="Corby-Kistler H."/>
            <person name="Young S.K."/>
            <person name="Zeng Q."/>
            <person name="Gargeya S."/>
            <person name="Fitzgerald M."/>
            <person name="Haas B."/>
            <person name="Abouelleil A."/>
            <person name="Alvarado L."/>
            <person name="Arachchi H.M."/>
            <person name="Berlin A."/>
            <person name="Brown A."/>
            <person name="Chapman S.B."/>
            <person name="Chen Z."/>
            <person name="Dunbar C."/>
            <person name="Freedman E."/>
            <person name="Gearin G."/>
            <person name="Goldberg J."/>
            <person name="Griggs A."/>
            <person name="Gujja S."/>
            <person name="Heiman D."/>
            <person name="Howarth C."/>
            <person name="Larson L."/>
            <person name="Lui A."/>
            <person name="MacDonald P.J.P."/>
            <person name="Montmayeur A."/>
            <person name="Murphy C."/>
            <person name="Neiman D."/>
            <person name="Pearson M."/>
            <person name="Priest M."/>
            <person name="Roberts A."/>
            <person name="Saif S."/>
            <person name="Shea T."/>
            <person name="Shenoy N."/>
            <person name="Sisk P."/>
            <person name="Stolte C."/>
            <person name="Sykes S."/>
            <person name="Wortman J."/>
            <person name="Nusbaum C."/>
            <person name="Birren B."/>
        </authorList>
    </citation>
    <scope>NUCLEOTIDE SEQUENCE [LARGE SCALE GENOMIC DNA]</scope>
    <source>
        <strain evidence="1">54008</strain>
    </source>
</reference>
<accession>X0I4S0</accession>
<name>X0I4S0_FUSOX</name>
<dbReference type="HOGENOM" id="CLU_2687916_0_0_1"/>
<evidence type="ECO:0000313" key="1">
    <source>
        <dbReference type="EMBL" id="EXL83757.1"/>
    </source>
</evidence>
<gene>
    <name evidence="1" type="ORF">FOPG_03792</name>
</gene>
<dbReference type="AlphaFoldDB" id="X0I4S0"/>
<reference evidence="1" key="2">
    <citation type="submission" date="2012-05" db="EMBL/GenBank/DDBJ databases">
        <title>The Genome Annotation of Fusarium oxysporum PHW808.</title>
        <authorList>
            <consortium name="The Broad Institute Genomics Platform"/>
            <person name="Ma L.-J."/>
            <person name="Corby-Kistler H."/>
            <person name="Broz K."/>
            <person name="Gale L.R."/>
            <person name="Jonkers W."/>
            <person name="O'Donnell K."/>
            <person name="Ploetz R."/>
            <person name="Steinberg C."/>
            <person name="Schwartz D.C."/>
            <person name="VanEtten H."/>
            <person name="Zhou S."/>
            <person name="Young S.K."/>
            <person name="Zeng Q."/>
            <person name="Gargeya S."/>
            <person name="Fitzgerald M."/>
            <person name="Abouelleil A."/>
            <person name="Alvarado L."/>
            <person name="Chapman S.B."/>
            <person name="Gainer-Dewar J."/>
            <person name="Goldberg J."/>
            <person name="Griggs A."/>
            <person name="Gujja S."/>
            <person name="Hansen M."/>
            <person name="Howarth C."/>
            <person name="Imamovic A."/>
            <person name="Ireland A."/>
            <person name="Larimer J."/>
            <person name="McCowan C."/>
            <person name="Murphy C."/>
            <person name="Pearson M."/>
            <person name="Poon T.W."/>
            <person name="Priest M."/>
            <person name="Roberts A."/>
            <person name="Saif S."/>
            <person name="Shea T."/>
            <person name="Sykes S."/>
            <person name="Wortman J."/>
            <person name="Nusbaum C."/>
            <person name="Birren B."/>
        </authorList>
    </citation>
    <scope>NUCLEOTIDE SEQUENCE</scope>
    <source>
        <strain evidence="1">54008</strain>
    </source>
</reference>
<organism evidence="1">
    <name type="scientific">Fusarium oxysporum f. sp. conglutinans race 2 54008</name>
    <dbReference type="NCBI Taxonomy" id="1089457"/>
    <lineage>
        <taxon>Eukaryota</taxon>
        <taxon>Fungi</taxon>
        <taxon>Dikarya</taxon>
        <taxon>Ascomycota</taxon>
        <taxon>Pezizomycotina</taxon>
        <taxon>Sordariomycetes</taxon>
        <taxon>Hypocreomycetidae</taxon>
        <taxon>Hypocreales</taxon>
        <taxon>Nectriaceae</taxon>
        <taxon>Fusarium</taxon>
        <taxon>Fusarium oxysporum species complex</taxon>
    </lineage>
</organism>